<name>A0A921AWW3_9BACT</name>
<comment type="caution">
    <text evidence="3">The sequence shown here is derived from an EMBL/GenBank/DDBJ whole genome shotgun (WGS) entry which is preliminary data.</text>
</comment>
<reference evidence="3" key="2">
    <citation type="submission" date="2021-09" db="EMBL/GenBank/DDBJ databases">
        <authorList>
            <person name="Gilroy R."/>
        </authorList>
    </citation>
    <scope>NUCLEOTIDE SEQUENCE</scope>
    <source>
        <strain evidence="3">ChiGjej2B2-19336</strain>
    </source>
</reference>
<dbReference type="CDD" id="cd00093">
    <property type="entry name" value="HTH_XRE"/>
    <property type="match status" value="1"/>
</dbReference>
<gene>
    <name evidence="3" type="ORF">K8W16_06865</name>
</gene>
<dbReference type="InterPro" id="IPR010982">
    <property type="entry name" value="Lambda_DNA-bd_dom_sf"/>
</dbReference>
<protein>
    <submittedName>
        <fullName evidence="3">Helix-turn-helix transcriptional regulator</fullName>
    </submittedName>
</protein>
<accession>A0A921AWW3</accession>
<feature type="domain" description="HTH cro/C1-type" evidence="2">
    <location>
        <begin position="14"/>
        <end position="68"/>
    </location>
</feature>
<dbReference type="EMBL" id="DYZA01000136">
    <property type="protein sequence ID" value="HJD97349.1"/>
    <property type="molecule type" value="Genomic_DNA"/>
</dbReference>
<dbReference type="Proteomes" id="UP000698963">
    <property type="component" value="Unassembled WGS sequence"/>
</dbReference>
<evidence type="ECO:0000313" key="3">
    <source>
        <dbReference type="EMBL" id="HJD97349.1"/>
    </source>
</evidence>
<evidence type="ECO:0000256" key="1">
    <source>
        <dbReference type="ARBA" id="ARBA00023125"/>
    </source>
</evidence>
<dbReference type="InterPro" id="IPR001387">
    <property type="entry name" value="Cro/C1-type_HTH"/>
</dbReference>
<dbReference type="Gene3D" id="1.10.260.40">
    <property type="entry name" value="lambda repressor-like DNA-binding domains"/>
    <property type="match status" value="1"/>
</dbReference>
<dbReference type="SUPFAM" id="SSF47413">
    <property type="entry name" value="lambda repressor-like DNA-binding domains"/>
    <property type="match status" value="1"/>
</dbReference>
<dbReference type="GO" id="GO:0003677">
    <property type="term" value="F:DNA binding"/>
    <property type="evidence" value="ECO:0007669"/>
    <property type="project" value="UniProtKB-KW"/>
</dbReference>
<sequence length="114" mass="12801">MTRQSIVLLVAGNLVRRRKAAGLTQAQVAERLSVEKESISRMESGKIVLNLERLQQFADLYGCSVCEFFKDGTPELQLHTQAISDLLRPLTMEEREAVVRFVGEAVRLLKTKGI</sequence>
<organism evidence="3 4">
    <name type="scientific">Mailhella massiliensis</name>
    <dbReference type="NCBI Taxonomy" id="1903261"/>
    <lineage>
        <taxon>Bacteria</taxon>
        <taxon>Pseudomonadati</taxon>
        <taxon>Thermodesulfobacteriota</taxon>
        <taxon>Desulfovibrionia</taxon>
        <taxon>Desulfovibrionales</taxon>
        <taxon>Desulfovibrionaceae</taxon>
        <taxon>Mailhella</taxon>
    </lineage>
</organism>
<dbReference type="SMART" id="SM00530">
    <property type="entry name" value="HTH_XRE"/>
    <property type="match status" value="1"/>
</dbReference>
<evidence type="ECO:0000259" key="2">
    <source>
        <dbReference type="PROSITE" id="PS50943"/>
    </source>
</evidence>
<reference evidence="3" key="1">
    <citation type="journal article" date="2021" name="PeerJ">
        <title>Extensive microbial diversity within the chicken gut microbiome revealed by metagenomics and culture.</title>
        <authorList>
            <person name="Gilroy R."/>
            <person name="Ravi A."/>
            <person name="Getino M."/>
            <person name="Pursley I."/>
            <person name="Horton D.L."/>
            <person name="Alikhan N.F."/>
            <person name="Baker D."/>
            <person name="Gharbi K."/>
            <person name="Hall N."/>
            <person name="Watson M."/>
            <person name="Adriaenssens E.M."/>
            <person name="Foster-Nyarko E."/>
            <person name="Jarju S."/>
            <person name="Secka A."/>
            <person name="Antonio M."/>
            <person name="Oren A."/>
            <person name="Chaudhuri R.R."/>
            <person name="La Ragione R."/>
            <person name="Hildebrand F."/>
            <person name="Pallen M.J."/>
        </authorList>
    </citation>
    <scope>NUCLEOTIDE SEQUENCE</scope>
    <source>
        <strain evidence="3">ChiGjej2B2-19336</strain>
    </source>
</reference>
<dbReference type="PROSITE" id="PS50943">
    <property type="entry name" value="HTH_CROC1"/>
    <property type="match status" value="1"/>
</dbReference>
<dbReference type="Pfam" id="PF13560">
    <property type="entry name" value="HTH_31"/>
    <property type="match status" value="1"/>
</dbReference>
<dbReference type="RefSeq" id="WP_304122378.1">
    <property type="nucleotide sequence ID" value="NZ_DYZA01000136.1"/>
</dbReference>
<dbReference type="PANTHER" id="PTHR46558:SF13">
    <property type="entry name" value="HTH-TYPE TRANSCRIPTIONAL REGULATOR IMMR"/>
    <property type="match status" value="1"/>
</dbReference>
<evidence type="ECO:0000313" key="4">
    <source>
        <dbReference type="Proteomes" id="UP000698963"/>
    </source>
</evidence>
<dbReference type="PANTHER" id="PTHR46558">
    <property type="entry name" value="TRACRIPTIONAL REGULATORY PROTEIN-RELATED-RELATED"/>
    <property type="match status" value="1"/>
</dbReference>
<dbReference type="AlphaFoldDB" id="A0A921AWW3"/>
<keyword evidence="1" id="KW-0238">DNA-binding</keyword>
<proteinExistence type="predicted"/>